<evidence type="ECO:0000313" key="3">
    <source>
        <dbReference type="EMBL" id="RNG34392.1"/>
    </source>
</evidence>
<proteinExistence type="predicted"/>
<name>A0A3M8WW58_9ACTN</name>
<gene>
    <name evidence="3" type="ORF">EEJ42_05490</name>
</gene>
<reference evidence="3 4" key="1">
    <citation type="submission" date="2018-11" db="EMBL/GenBank/DDBJ databases">
        <title>The Potential of Streptomyces as Biocontrol Agents against the Tomato grey mould, Botrytis cinerea (Gray mold) Frontiers in Microbiology.</title>
        <authorList>
            <person name="Li D."/>
        </authorList>
    </citation>
    <scope>NUCLEOTIDE SEQUENCE [LARGE SCALE GENOMIC DNA]</scope>
    <source>
        <strain evidence="3 4">NEAU-LD23</strain>
    </source>
</reference>
<feature type="transmembrane region" description="Helical" evidence="2">
    <location>
        <begin position="74"/>
        <end position="97"/>
    </location>
</feature>
<evidence type="ECO:0000313" key="4">
    <source>
        <dbReference type="Proteomes" id="UP000275401"/>
    </source>
</evidence>
<feature type="transmembrane region" description="Helical" evidence="2">
    <location>
        <begin position="49"/>
        <end position="68"/>
    </location>
</feature>
<dbReference type="EMBL" id="RIBZ01000072">
    <property type="protein sequence ID" value="RNG34392.1"/>
    <property type="molecule type" value="Genomic_DNA"/>
</dbReference>
<keyword evidence="2" id="KW-0472">Membrane</keyword>
<keyword evidence="2" id="KW-1133">Transmembrane helix</keyword>
<comment type="caution">
    <text evidence="3">The sequence shown here is derived from an EMBL/GenBank/DDBJ whole genome shotgun (WGS) entry which is preliminary data.</text>
</comment>
<evidence type="ECO:0000256" key="1">
    <source>
        <dbReference type="SAM" id="MobiDB-lite"/>
    </source>
</evidence>
<feature type="transmembrane region" description="Helical" evidence="2">
    <location>
        <begin position="6"/>
        <end position="28"/>
    </location>
</feature>
<accession>A0A3M8WW58</accession>
<organism evidence="3 4">
    <name type="scientific">Streptomyces botrytidirepellens</name>
    <dbReference type="NCBI Taxonomy" id="2486417"/>
    <lineage>
        <taxon>Bacteria</taxon>
        <taxon>Bacillati</taxon>
        <taxon>Actinomycetota</taxon>
        <taxon>Actinomycetes</taxon>
        <taxon>Kitasatosporales</taxon>
        <taxon>Streptomycetaceae</taxon>
        <taxon>Streptomyces</taxon>
    </lineage>
</organism>
<sequence length="125" mass="12878">MIHMSLTDILLAVSWAGGVVAMLAAGVITSKGRKHRDEPLIPCQMVKGGLLYAAAAALISVSVTHAVMRNETLSALLLAVVMAVPLGMAGGFLTLGLRQLRQNQVSPRAARGSAQDSGGDASDLT</sequence>
<keyword evidence="2" id="KW-0812">Transmembrane</keyword>
<feature type="region of interest" description="Disordered" evidence="1">
    <location>
        <begin position="105"/>
        <end position="125"/>
    </location>
</feature>
<dbReference type="Proteomes" id="UP000275401">
    <property type="component" value="Unassembled WGS sequence"/>
</dbReference>
<protein>
    <submittedName>
        <fullName evidence="3">Uncharacterized protein</fullName>
    </submittedName>
</protein>
<keyword evidence="4" id="KW-1185">Reference proteome</keyword>
<dbReference type="AlphaFoldDB" id="A0A3M8WW58"/>
<evidence type="ECO:0000256" key="2">
    <source>
        <dbReference type="SAM" id="Phobius"/>
    </source>
</evidence>